<gene>
    <name evidence="2" type="ORF">AVDCRST_MAG93-9609</name>
</gene>
<name>A0A6J4NIH6_9CHLR</name>
<evidence type="ECO:0000256" key="1">
    <source>
        <dbReference type="SAM" id="MobiDB-lite"/>
    </source>
</evidence>
<protein>
    <submittedName>
        <fullName evidence="2">Uncharacterized protein</fullName>
    </submittedName>
</protein>
<accession>A0A6J4NIH6</accession>
<reference evidence="2" key="1">
    <citation type="submission" date="2020-02" db="EMBL/GenBank/DDBJ databases">
        <authorList>
            <person name="Meier V. D."/>
        </authorList>
    </citation>
    <scope>NUCLEOTIDE SEQUENCE</scope>
    <source>
        <strain evidence="2">AVDCRST_MAG93</strain>
    </source>
</reference>
<proteinExistence type="predicted"/>
<feature type="compositionally biased region" description="Basic residues" evidence="1">
    <location>
        <begin position="187"/>
        <end position="213"/>
    </location>
</feature>
<dbReference type="AlphaFoldDB" id="A0A6J4NIH6"/>
<sequence length="247" mass="27198">MGGMTDDGAPFRLEYRVEGRWEFGVTVVHQEAHRHGPVLEQPTDVARFTRRVSGHPGCPRPSRGTYHLYPSTAKLNEQQHVQRFQPRRLDGEEGTRQQRLTVVAEERPSTTPAVASFGCWRDAVSFKDIPDGRTADVVAELAQLPLELAIAPGRVLLGQPQDQRFEFGAEGWSTACLVPAAPLTRPTSRRWQRPGGHRRTFAGRGPHPRRPRPAKVPPQEEACCGGRTDPVAALGTGRDDAGAPLGR</sequence>
<dbReference type="EMBL" id="CADCTR010003225">
    <property type="protein sequence ID" value="CAA9388678.1"/>
    <property type="molecule type" value="Genomic_DNA"/>
</dbReference>
<feature type="region of interest" description="Disordered" evidence="1">
    <location>
        <begin position="185"/>
        <end position="247"/>
    </location>
</feature>
<organism evidence="2">
    <name type="scientific">uncultured Chloroflexia bacterium</name>
    <dbReference type="NCBI Taxonomy" id="1672391"/>
    <lineage>
        <taxon>Bacteria</taxon>
        <taxon>Bacillati</taxon>
        <taxon>Chloroflexota</taxon>
        <taxon>Chloroflexia</taxon>
        <taxon>environmental samples</taxon>
    </lineage>
</organism>
<evidence type="ECO:0000313" key="2">
    <source>
        <dbReference type="EMBL" id="CAA9388678.1"/>
    </source>
</evidence>